<evidence type="ECO:0000313" key="5">
    <source>
        <dbReference type="Proteomes" id="UP000626092"/>
    </source>
</evidence>
<sequence length="216" mass="24091">MMVEYNVDNQAKPRAPVTIYGRRDEEFLFATPKPRRETKSSKCPVYFLLFVTVASILVFIFANIVLRVAAPSVTLNSVAVRTLSTLTGLTGSINGTLVAEIDINNNNFGYFGYYDSSIAFLYQNVTLGVANVTGGRVFARQTDTVNVTVQVRSTYALAQDKNFTSDLSNGVLELRSFALLAGKVHIRKLLWRRSNLMNCTMNLWLGNQTVQDLRCL</sequence>
<evidence type="ECO:0000256" key="3">
    <source>
        <dbReference type="SAM" id="Phobius"/>
    </source>
</evidence>
<name>A0A834LZL2_RHOSS</name>
<dbReference type="InterPro" id="IPR044839">
    <property type="entry name" value="NDR1-like"/>
</dbReference>
<keyword evidence="2 3" id="KW-0472">Membrane</keyword>
<dbReference type="PANTHER" id="PTHR31234">
    <property type="entry name" value="LATE EMBRYOGENESIS ABUNDANT (LEA) HYDROXYPROLINE-RICH GLYCOPROTEIN FAMILY"/>
    <property type="match status" value="1"/>
</dbReference>
<keyword evidence="5" id="KW-1185">Reference proteome</keyword>
<dbReference type="GO" id="GO:0098542">
    <property type="term" value="P:defense response to other organism"/>
    <property type="evidence" value="ECO:0007669"/>
    <property type="project" value="InterPro"/>
</dbReference>
<proteinExistence type="predicted"/>
<comment type="caution">
    <text evidence="4">The sequence shown here is derived from an EMBL/GenBank/DDBJ whole genome shotgun (WGS) entry which is preliminary data.</text>
</comment>
<dbReference type="EMBL" id="WJXA01000002">
    <property type="protein sequence ID" value="KAF7151693.1"/>
    <property type="molecule type" value="Genomic_DNA"/>
</dbReference>
<evidence type="ECO:0000256" key="2">
    <source>
        <dbReference type="ARBA" id="ARBA00023136"/>
    </source>
</evidence>
<reference evidence="4" key="1">
    <citation type="submission" date="2019-11" db="EMBL/GenBank/DDBJ databases">
        <authorList>
            <person name="Liu Y."/>
            <person name="Hou J."/>
            <person name="Li T.-Q."/>
            <person name="Guan C.-H."/>
            <person name="Wu X."/>
            <person name="Wu H.-Z."/>
            <person name="Ling F."/>
            <person name="Zhang R."/>
            <person name="Shi X.-G."/>
            <person name="Ren J.-P."/>
            <person name="Chen E.-F."/>
            <person name="Sun J.-M."/>
        </authorList>
    </citation>
    <scope>NUCLEOTIDE SEQUENCE</scope>
    <source>
        <strain evidence="4">Adult_tree_wgs_1</strain>
        <tissue evidence="4">Leaves</tissue>
    </source>
</reference>
<dbReference type="GO" id="GO:0005886">
    <property type="term" value="C:plasma membrane"/>
    <property type="evidence" value="ECO:0007669"/>
    <property type="project" value="TreeGrafter"/>
</dbReference>
<protein>
    <recommendedName>
        <fullName evidence="6">Late embryogenesis abundant protein LEA-2 subgroup domain-containing protein</fullName>
    </recommendedName>
</protein>
<evidence type="ECO:0000256" key="1">
    <source>
        <dbReference type="ARBA" id="ARBA00004370"/>
    </source>
</evidence>
<organism evidence="4 5">
    <name type="scientific">Rhododendron simsii</name>
    <name type="common">Sims's rhododendron</name>
    <dbReference type="NCBI Taxonomy" id="118357"/>
    <lineage>
        <taxon>Eukaryota</taxon>
        <taxon>Viridiplantae</taxon>
        <taxon>Streptophyta</taxon>
        <taxon>Embryophyta</taxon>
        <taxon>Tracheophyta</taxon>
        <taxon>Spermatophyta</taxon>
        <taxon>Magnoliopsida</taxon>
        <taxon>eudicotyledons</taxon>
        <taxon>Gunneridae</taxon>
        <taxon>Pentapetalae</taxon>
        <taxon>asterids</taxon>
        <taxon>Ericales</taxon>
        <taxon>Ericaceae</taxon>
        <taxon>Ericoideae</taxon>
        <taxon>Rhodoreae</taxon>
        <taxon>Rhododendron</taxon>
    </lineage>
</organism>
<evidence type="ECO:0008006" key="6">
    <source>
        <dbReference type="Google" id="ProtNLM"/>
    </source>
</evidence>
<dbReference type="OrthoDB" id="1894389at2759"/>
<gene>
    <name evidence="4" type="ORF">RHSIM_Rhsim02G0236400</name>
</gene>
<dbReference type="PANTHER" id="PTHR31234:SF3">
    <property type="entry name" value="LATE EMBRYOGENESIS ABUNDANT (LEA) HYDROXYPROLINE-RICH GLYCOPROTEIN FAMILY"/>
    <property type="match status" value="1"/>
</dbReference>
<comment type="subcellular location">
    <subcellularLocation>
        <location evidence="1">Membrane</location>
    </subcellularLocation>
</comment>
<keyword evidence="3" id="KW-0812">Transmembrane</keyword>
<dbReference type="AlphaFoldDB" id="A0A834LZL2"/>
<feature type="transmembrane region" description="Helical" evidence="3">
    <location>
        <begin position="45"/>
        <end position="66"/>
    </location>
</feature>
<keyword evidence="3" id="KW-1133">Transmembrane helix</keyword>
<evidence type="ECO:0000313" key="4">
    <source>
        <dbReference type="EMBL" id="KAF7151693.1"/>
    </source>
</evidence>
<dbReference type="Proteomes" id="UP000626092">
    <property type="component" value="Unassembled WGS sequence"/>
</dbReference>
<accession>A0A834LZL2</accession>